<reference evidence="2" key="1">
    <citation type="submission" date="2022-03" db="EMBL/GenBank/DDBJ databases">
        <title>Identification of a novel bacterium isolated from mangrove sediments.</title>
        <authorList>
            <person name="Pan X."/>
        </authorList>
    </citation>
    <scope>NUCLEOTIDE SEQUENCE</scope>
    <source>
        <strain evidence="2">B1949</strain>
    </source>
</reference>
<feature type="non-terminal residue" evidence="2">
    <location>
        <position position="1"/>
    </location>
</feature>
<comment type="caution">
    <text evidence="2">The sequence shown here is derived from an EMBL/GenBank/DDBJ whole genome shotgun (WGS) entry which is preliminary data.</text>
</comment>
<organism evidence="2 3">
    <name type="scientific">Novosphingobium organovorum</name>
    <dbReference type="NCBI Taxonomy" id="2930092"/>
    <lineage>
        <taxon>Bacteria</taxon>
        <taxon>Pseudomonadati</taxon>
        <taxon>Pseudomonadota</taxon>
        <taxon>Alphaproteobacteria</taxon>
        <taxon>Sphingomonadales</taxon>
        <taxon>Sphingomonadaceae</taxon>
        <taxon>Novosphingobium</taxon>
    </lineage>
</organism>
<name>A0ABT0BDE9_9SPHN</name>
<evidence type="ECO:0000313" key="3">
    <source>
        <dbReference type="Proteomes" id="UP001162881"/>
    </source>
</evidence>
<dbReference type="EMBL" id="JALHLF010000026">
    <property type="protein sequence ID" value="MCJ2182836.1"/>
    <property type="molecule type" value="Genomic_DNA"/>
</dbReference>
<protein>
    <submittedName>
        <fullName evidence="2">Uncharacterized protein</fullName>
    </submittedName>
</protein>
<dbReference type="Proteomes" id="UP001162881">
    <property type="component" value="Unassembled WGS sequence"/>
</dbReference>
<proteinExistence type="predicted"/>
<gene>
    <name evidence="2" type="ORF">MTR62_09045</name>
</gene>
<accession>A0ABT0BDE9</accession>
<sequence>RAANPRRCPPARAPPERRPPRSRPPGFRTGRGGFQKVSPAAGLNFLNETAISCGMNSTISEFSRFTYLDENFADLRNYCEDKGIWICQSLRRKGPFTFALARNDEVASDLSQRFS</sequence>
<evidence type="ECO:0000256" key="1">
    <source>
        <dbReference type="SAM" id="MobiDB-lite"/>
    </source>
</evidence>
<keyword evidence="3" id="KW-1185">Reference proteome</keyword>
<feature type="region of interest" description="Disordered" evidence="1">
    <location>
        <begin position="1"/>
        <end position="34"/>
    </location>
</feature>
<evidence type="ECO:0000313" key="2">
    <source>
        <dbReference type="EMBL" id="MCJ2182836.1"/>
    </source>
</evidence>
<dbReference type="RefSeq" id="WP_244019422.1">
    <property type="nucleotide sequence ID" value="NZ_JALHLF010000026.1"/>
</dbReference>